<organism evidence="10 11">
    <name type="scientific">Beutenbergia cavernae (strain ATCC BAA-8 / DSM 12333 / CCUG 43141 / JCM 11478 / NBRC 16432 / NCIMB 13614 / HKI 0122)</name>
    <dbReference type="NCBI Taxonomy" id="471853"/>
    <lineage>
        <taxon>Bacteria</taxon>
        <taxon>Bacillati</taxon>
        <taxon>Actinomycetota</taxon>
        <taxon>Actinomycetes</taxon>
        <taxon>Micrococcales</taxon>
        <taxon>Beutenbergiaceae</taxon>
        <taxon>Beutenbergia</taxon>
    </lineage>
</organism>
<feature type="domain" description="ABC3 transporter permease C-terminal" evidence="9">
    <location>
        <begin position="306"/>
        <end position="405"/>
    </location>
</feature>
<feature type="transmembrane region" description="Helical" evidence="8">
    <location>
        <begin position="302"/>
        <end position="325"/>
    </location>
</feature>
<keyword evidence="5 8" id="KW-0472">Membrane</keyword>
<keyword evidence="2" id="KW-1003">Cell membrane</keyword>
<feature type="transmembrane region" description="Helical" evidence="8">
    <location>
        <begin position="384"/>
        <end position="406"/>
    </location>
</feature>
<dbReference type="GO" id="GO:0022857">
    <property type="term" value="F:transmembrane transporter activity"/>
    <property type="evidence" value="ECO:0007669"/>
    <property type="project" value="TreeGrafter"/>
</dbReference>
<feature type="transmembrane region" description="Helical" evidence="8">
    <location>
        <begin position="345"/>
        <end position="372"/>
    </location>
</feature>
<evidence type="ECO:0000313" key="10">
    <source>
        <dbReference type="EMBL" id="ACQ79814.1"/>
    </source>
</evidence>
<keyword evidence="11" id="KW-1185">Reference proteome</keyword>
<evidence type="ECO:0000256" key="8">
    <source>
        <dbReference type="SAM" id="Phobius"/>
    </source>
</evidence>
<dbReference type="InterPro" id="IPR003838">
    <property type="entry name" value="ABC3_permease_C"/>
</dbReference>
<feature type="transmembrane region" description="Helical" evidence="8">
    <location>
        <begin position="1007"/>
        <end position="1030"/>
    </location>
</feature>
<dbReference type="eggNOG" id="COG0577">
    <property type="taxonomic scope" value="Bacteria"/>
</dbReference>
<dbReference type="PANTHER" id="PTHR30572">
    <property type="entry name" value="MEMBRANE COMPONENT OF TRANSPORTER-RELATED"/>
    <property type="match status" value="1"/>
</dbReference>
<evidence type="ECO:0000256" key="4">
    <source>
        <dbReference type="ARBA" id="ARBA00022989"/>
    </source>
</evidence>
<accession>C5C3B5</accession>
<dbReference type="RefSeq" id="WP_015882054.1">
    <property type="nucleotide sequence ID" value="NC_012669.1"/>
</dbReference>
<dbReference type="Proteomes" id="UP000007962">
    <property type="component" value="Chromosome"/>
</dbReference>
<gene>
    <name evidence="10" type="ordered locus">Bcav_1558</name>
</gene>
<feature type="transmembrane region" description="Helical" evidence="8">
    <location>
        <begin position="1050"/>
        <end position="1071"/>
    </location>
</feature>
<sequence length="1090" mass="108380">MVTTAALLRRRARSQLGLLALLGVLVALVAGVGAGALGFVVVSAEAGSRQTIEEAPPTASGVQVQTRLADDAPAQDAAATARIDTETSGLPAVVDRSIRTGPLDVLAVAEEAPEVAQRVVAGADDALAERAHLTDGAWPEPVTGEGAGTEETPLQGVLHALAAESLGAGVGDVLALGGEDAVHVVVAGLWEPDDGADPAWFGERVVVTGSSPADRGALGPLMLPESSLAAVPTQPFVRWTVRADAQRVVPADLAPLARALERIPAALDDEPGVVLRGATTTGTGAQELAATAAALGAVRGTVAVPLLVLAVVSALAIWQIVGLLVTVRSTETDLLTARGATRGQILGASFAEALAVAVPGAAVGTAAAWLLLAAGPAGAGPATALVTGVGAATALVVVVIMLATSAADAASSHGRRTAEASGRARTATTGAAVALVTAAAAIGVWQLWRYGDPVVTRPDGSVTVDPVSAAAPALALLTGGLLALGLVGPVSSFAARIATRTRGTWPVQPARQVARRVAVYAVPVLLLVLATGSASLAAAFTGTWTSVRASATALGSGTDLRVPGHSVTYVSASTPPLGLPELAELPGARDAAPVWSLAASVDDVPVTGLAVPAEGIAGAVVAPEALFDASAVAAALDDAAALPGIELPAGTESLDLTATLQVLARSSGDLVFGGSAHRDGTVRVWFASDDGEVLVRDAGTLVARAEPDVHCSTDPDGALTSCTEDPATPGLGEPVSETFDVPVPADTAGWRVVAIDLGIRTPPRAADLTFTVDELSIDGDALELPEGWELHTSTEAGAGLEPMQPLGLTGTLAAADPASFALAAPALETARLMPVHPDAVPLAVSTAAADAFGWSSGDDVTLAVDGTDVRARVAAVVPLVPGSRAAESILTTPQALAGTLLASGTSPSLPAEVWIASDAPAETAAAVGNVRGTDAPAVLSADADADPVTGPALDMFWLTAGAAAALAIAGTGAVVVALARSRRGEVVVLRAIGESPTDQARSRSTEVLAVTLAAIVAGGVVGLALSWLVVPPLAATAASSLPLEVALRVDAGWALAAGGALVVAVAAIALAHGAHVRSQARDTEWREEIR</sequence>
<keyword evidence="3 8" id="KW-0812">Transmembrane</keyword>
<evidence type="ECO:0000259" key="9">
    <source>
        <dbReference type="Pfam" id="PF02687"/>
    </source>
</evidence>
<evidence type="ECO:0000256" key="5">
    <source>
        <dbReference type="ARBA" id="ARBA00023136"/>
    </source>
</evidence>
<dbReference type="Pfam" id="PF02687">
    <property type="entry name" value="FtsX"/>
    <property type="match status" value="2"/>
</dbReference>
<feature type="transmembrane region" description="Helical" evidence="8">
    <location>
        <begin position="517"/>
        <end position="540"/>
    </location>
</feature>
<feature type="transmembrane region" description="Helical" evidence="8">
    <location>
        <begin position="955"/>
        <end position="979"/>
    </location>
</feature>
<dbReference type="AlphaFoldDB" id="C5C3B5"/>
<evidence type="ECO:0000256" key="1">
    <source>
        <dbReference type="ARBA" id="ARBA00004651"/>
    </source>
</evidence>
<reference evidence="10 11" key="1">
    <citation type="journal article" date="2009" name="Stand. Genomic Sci.">
        <title>Complete genome sequence of Beutenbergia cavernae type strain (HKI 0122).</title>
        <authorList>
            <person name="Land M."/>
            <person name="Pukall R."/>
            <person name="Abt B."/>
            <person name="Goker M."/>
            <person name="Rohde M."/>
            <person name="Glavina Del Rio T."/>
            <person name="Tice H."/>
            <person name="Copeland A."/>
            <person name="Cheng J.F."/>
            <person name="Lucas S."/>
            <person name="Chen F."/>
            <person name="Nolan M."/>
            <person name="Bruce D."/>
            <person name="Goodwin L."/>
            <person name="Pitluck S."/>
            <person name="Ivanova N."/>
            <person name="Mavromatis K."/>
            <person name="Ovchinnikova G."/>
            <person name="Pati A."/>
            <person name="Chen A."/>
            <person name="Palaniappan K."/>
            <person name="Hauser L."/>
            <person name="Chang Y.J."/>
            <person name="Jefferies C.C."/>
            <person name="Saunders E."/>
            <person name="Brettin T."/>
            <person name="Detter J.C."/>
            <person name="Han C."/>
            <person name="Chain P."/>
            <person name="Bristow J."/>
            <person name="Eisen J.A."/>
            <person name="Markowitz V."/>
            <person name="Hugenholtz P."/>
            <person name="Kyrpides N.C."/>
            <person name="Klenk H.P."/>
            <person name="Lapidus A."/>
        </authorList>
    </citation>
    <scope>NUCLEOTIDE SEQUENCE [LARGE SCALE GENOMIC DNA]</scope>
    <source>
        <strain evidence="11">ATCC BAA-8 / DSM 12333 / NBRC 16432</strain>
    </source>
</reference>
<feature type="transmembrane region" description="Helical" evidence="8">
    <location>
        <begin position="427"/>
        <end position="448"/>
    </location>
</feature>
<evidence type="ECO:0000313" key="11">
    <source>
        <dbReference type="Proteomes" id="UP000007962"/>
    </source>
</evidence>
<dbReference type="PANTHER" id="PTHR30572:SF4">
    <property type="entry name" value="ABC TRANSPORTER PERMEASE YTRF"/>
    <property type="match status" value="1"/>
</dbReference>
<feature type="region of interest" description="Disordered" evidence="7">
    <location>
        <begin position="712"/>
        <end position="736"/>
    </location>
</feature>
<proteinExistence type="inferred from homology"/>
<evidence type="ECO:0000256" key="7">
    <source>
        <dbReference type="SAM" id="MobiDB-lite"/>
    </source>
</evidence>
<dbReference type="HOGENOM" id="CLU_284641_0_0_11"/>
<evidence type="ECO:0000256" key="3">
    <source>
        <dbReference type="ARBA" id="ARBA00022692"/>
    </source>
</evidence>
<dbReference type="InterPro" id="IPR050250">
    <property type="entry name" value="Macrolide_Exporter_MacB"/>
</dbReference>
<keyword evidence="4 8" id="KW-1133">Transmembrane helix</keyword>
<dbReference type="OrthoDB" id="3719151at2"/>
<evidence type="ECO:0000256" key="2">
    <source>
        <dbReference type="ARBA" id="ARBA00022475"/>
    </source>
</evidence>
<dbReference type="STRING" id="471853.Bcav_1558"/>
<protein>
    <recommendedName>
        <fullName evidence="9">ABC3 transporter permease C-terminal domain-containing protein</fullName>
    </recommendedName>
</protein>
<feature type="transmembrane region" description="Helical" evidence="8">
    <location>
        <begin position="468"/>
        <end position="496"/>
    </location>
</feature>
<dbReference type="KEGG" id="bcv:Bcav_1558"/>
<comment type="subcellular location">
    <subcellularLocation>
        <location evidence="1">Cell membrane</location>
        <topology evidence="1">Multi-pass membrane protein</topology>
    </subcellularLocation>
</comment>
<dbReference type="GO" id="GO:0005886">
    <property type="term" value="C:plasma membrane"/>
    <property type="evidence" value="ECO:0007669"/>
    <property type="project" value="UniProtKB-SubCell"/>
</dbReference>
<comment type="similarity">
    <text evidence="6">Belongs to the ABC-4 integral membrane protein family.</text>
</comment>
<dbReference type="EMBL" id="CP001618">
    <property type="protein sequence ID" value="ACQ79814.1"/>
    <property type="molecule type" value="Genomic_DNA"/>
</dbReference>
<name>C5C3B5_BEUC1</name>
<feature type="domain" description="ABC3 transporter permease C-terminal" evidence="9">
    <location>
        <begin position="960"/>
        <end position="1070"/>
    </location>
</feature>
<evidence type="ECO:0000256" key="6">
    <source>
        <dbReference type="ARBA" id="ARBA00038076"/>
    </source>
</evidence>